<keyword evidence="2" id="KW-1185">Reference proteome</keyword>
<name>A0A6G1KP86_9PLEO</name>
<sequence>KEAVNKKAKTYNSRDSPMVTHLTTSPPVRCLNIAEQTGCVRFIVLWSYVEELLFWNICIGQCSGLFLGSNVRSWYKS</sequence>
<gene>
    <name evidence="1" type="ORF">K504DRAFT_367030</name>
</gene>
<protein>
    <submittedName>
        <fullName evidence="1">Uncharacterized protein</fullName>
    </submittedName>
</protein>
<evidence type="ECO:0000313" key="1">
    <source>
        <dbReference type="EMBL" id="KAF2714664.1"/>
    </source>
</evidence>
<accession>A0A6G1KP86</accession>
<proteinExistence type="predicted"/>
<dbReference type="Proteomes" id="UP000799428">
    <property type="component" value="Unassembled WGS sequence"/>
</dbReference>
<dbReference type="EMBL" id="MU005764">
    <property type="protein sequence ID" value="KAF2714664.1"/>
    <property type="molecule type" value="Genomic_DNA"/>
</dbReference>
<reference evidence="1" key="1">
    <citation type="journal article" date="2020" name="Stud. Mycol.">
        <title>101 Dothideomycetes genomes: a test case for predicting lifestyles and emergence of pathogens.</title>
        <authorList>
            <person name="Haridas S."/>
            <person name="Albert R."/>
            <person name="Binder M."/>
            <person name="Bloem J."/>
            <person name="Labutti K."/>
            <person name="Salamov A."/>
            <person name="Andreopoulos B."/>
            <person name="Baker S."/>
            <person name="Barry K."/>
            <person name="Bills G."/>
            <person name="Bluhm B."/>
            <person name="Cannon C."/>
            <person name="Castanera R."/>
            <person name="Culley D."/>
            <person name="Daum C."/>
            <person name="Ezra D."/>
            <person name="Gonzalez J."/>
            <person name="Henrissat B."/>
            <person name="Kuo A."/>
            <person name="Liang C."/>
            <person name="Lipzen A."/>
            <person name="Lutzoni F."/>
            <person name="Magnuson J."/>
            <person name="Mondo S."/>
            <person name="Nolan M."/>
            <person name="Ohm R."/>
            <person name="Pangilinan J."/>
            <person name="Park H.-J."/>
            <person name="Ramirez L."/>
            <person name="Alfaro M."/>
            <person name="Sun H."/>
            <person name="Tritt A."/>
            <person name="Yoshinaga Y."/>
            <person name="Zwiers L.-H."/>
            <person name="Turgeon B."/>
            <person name="Goodwin S."/>
            <person name="Spatafora J."/>
            <person name="Crous P."/>
            <person name="Grigoriev I."/>
        </authorList>
    </citation>
    <scope>NUCLEOTIDE SEQUENCE</scope>
    <source>
        <strain evidence="1">CBS 279.74</strain>
    </source>
</reference>
<dbReference type="AlphaFoldDB" id="A0A6G1KP86"/>
<organism evidence="1 2">
    <name type="scientific">Pleomassaria siparia CBS 279.74</name>
    <dbReference type="NCBI Taxonomy" id="1314801"/>
    <lineage>
        <taxon>Eukaryota</taxon>
        <taxon>Fungi</taxon>
        <taxon>Dikarya</taxon>
        <taxon>Ascomycota</taxon>
        <taxon>Pezizomycotina</taxon>
        <taxon>Dothideomycetes</taxon>
        <taxon>Pleosporomycetidae</taxon>
        <taxon>Pleosporales</taxon>
        <taxon>Pleomassariaceae</taxon>
        <taxon>Pleomassaria</taxon>
    </lineage>
</organism>
<evidence type="ECO:0000313" key="2">
    <source>
        <dbReference type="Proteomes" id="UP000799428"/>
    </source>
</evidence>
<feature type="non-terminal residue" evidence="1">
    <location>
        <position position="1"/>
    </location>
</feature>
<dbReference type="OrthoDB" id="3763505at2759"/>